<protein>
    <submittedName>
        <fullName evidence="1">Uncharacterized protein</fullName>
    </submittedName>
</protein>
<sequence>MALRVDLSVQVEDALKELPAEGHRDVMEVIAAALTRRGSWPAPGGWDGAMQRGRRAWVAYTAYRDGIKVYEVGWTG</sequence>
<name>A0AAT9HQ95_9ACTN</name>
<evidence type="ECO:0000313" key="1">
    <source>
        <dbReference type="EMBL" id="BFO19652.1"/>
    </source>
</evidence>
<dbReference type="AlphaFoldDB" id="A0AAT9HQ95"/>
<reference evidence="1" key="2">
    <citation type="submission" date="2024-07" db="EMBL/GenBank/DDBJ databases">
        <title>Streptomyces haneummycinica sp. nov., a new antibiotic-producing actinobacterium isolated from marine sediment.</title>
        <authorList>
            <person name="Uemura M."/>
            <person name="Hamada M."/>
            <person name="Hirano S."/>
            <person name="Kobayashi K."/>
            <person name="Ohshiro T."/>
            <person name="Kobayashi T."/>
            <person name="Terahara T."/>
        </authorList>
    </citation>
    <scope>NUCLEOTIDE SEQUENCE</scope>
    <source>
        <strain evidence="1">KM77-8</strain>
    </source>
</reference>
<accession>A0AAT9HQ95</accession>
<dbReference type="EMBL" id="AP035768">
    <property type="protein sequence ID" value="BFO19652.1"/>
    <property type="molecule type" value="Genomic_DNA"/>
</dbReference>
<reference evidence="1" key="1">
    <citation type="submission" date="2024-06" db="EMBL/GenBank/DDBJ databases">
        <authorList>
            <consortium name="consrtm"/>
            <person name="Uemura M."/>
            <person name="Terahara T."/>
        </authorList>
    </citation>
    <scope>NUCLEOTIDE SEQUENCE</scope>
    <source>
        <strain evidence="1">KM77-8</strain>
    </source>
</reference>
<organism evidence="1">
    <name type="scientific">Streptomyces haneummycinicus</name>
    <dbReference type="NCBI Taxonomy" id="3074435"/>
    <lineage>
        <taxon>Bacteria</taxon>
        <taxon>Bacillati</taxon>
        <taxon>Actinomycetota</taxon>
        <taxon>Actinomycetes</taxon>
        <taxon>Kitasatosporales</taxon>
        <taxon>Streptomycetaceae</taxon>
        <taxon>Streptomyces</taxon>
    </lineage>
</organism>
<gene>
    <name evidence="1" type="ORF">SHKM778_60400</name>
</gene>
<proteinExistence type="predicted"/>